<keyword evidence="3" id="KW-1185">Reference proteome</keyword>
<dbReference type="InterPro" id="IPR001128">
    <property type="entry name" value="Cyt_P450"/>
</dbReference>
<organism evidence="2 3">
    <name type="scientific">Sphaerisporangium flaviroseum</name>
    <dbReference type="NCBI Taxonomy" id="509199"/>
    <lineage>
        <taxon>Bacteria</taxon>
        <taxon>Bacillati</taxon>
        <taxon>Actinomycetota</taxon>
        <taxon>Actinomycetes</taxon>
        <taxon>Streptosporangiales</taxon>
        <taxon>Streptosporangiaceae</taxon>
        <taxon>Sphaerisporangium</taxon>
    </lineage>
</organism>
<dbReference type="PANTHER" id="PTHR46696:SF4">
    <property type="entry name" value="BIOTIN BIOSYNTHESIS CYTOCHROME P450"/>
    <property type="match status" value="1"/>
</dbReference>
<dbReference type="InterPro" id="IPR002397">
    <property type="entry name" value="Cyt_P450_B"/>
</dbReference>
<comment type="caution">
    <text evidence="2">The sequence shown here is derived from an EMBL/GenBank/DDBJ whole genome shotgun (WGS) entry which is preliminary data.</text>
</comment>
<evidence type="ECO:0000313" key="3">
    <source>
        <dbReference type="Proteomes" id="UP001500888"/>
    </source>
</evidence>
<dbReference type="SUPFAM" id="SSF48264">
    <property type="entry name" value="Cytochrome P450"/>
    <property type="match status" value="1"/>
</dbReference>
<evidence type="ECO:0000313" key="2">
    <source>
        <dbReference type="EMBL" id="GAA3821726.1"/>
    </source>
</evidence>
<dbReference type="CDD" id="cd11033">
    <property type="entry name" value="CYP142-like"/>
    <property type="match status" value="1"/>
</dbReference>
<dbReference type="Proteomes" id="UP001500888">
    <property type="component" value="Unassembled WGS sequence"/>
</dbReference>
<evidence type="ECO:0000256" key="1">
    <source>
        <dbReference type="ARBA" id="ARBA00010617"/>
    </source>
</evidence>
<accession>A0ABP7IMA0</accession>
<dbReference type="PRINTS" id="PR00359">
    <property type="entry name" value="BP450"/>
</dbReference>
<protein>
    <submittedName>
        <fullName evidence="2">Cytochrome P450</fullName>
    </submittedName>
</protein>
<dbReference type="PANTHER" id="PTHR46696">
    <property type="entry name" value="P450, PUTATIVE (EUROFUNG)-RELATED"/>
    <property type="match status" value="1"/>
</dbReference>
<reference evidence="3" key="1">
    <citation type="journal article" date="2019" name="Int. J. Syst. Evol. Microbiol.">
        <title>The Global Catalogue of Microorganisms (GCM) 10K type strain sequencing project: providing services to taxonomists for standard genome sequencing and annotation.</title>
        <authorList>
            <consortium name="The Broad Institute Genomics Platform"/>
            <consortium name="The Broad Institute Genome Sequencing Center for Infectious Disease"/>
            <person name="Wu L."/>
            <person name="Ma J."/>
        </authorList>
    </citation>
    <scope>NUCLEOTIDE SEQUENCE [LARGE SCALE GENOMIC DNA]</scope>
    <source>
        <strain evidence="3">JCM 16908</strain>
    </source>
</reference>
<proteinExistence type="inferred from homology"/>
<dbReference type="Gene3D" id="1.10.630.10">
    <property type="entry name" value="Cytochrome P450"/>
    <property type="match status" value="1"/>
</dbReference>
<dbReference type="Pfam" id="PF00067">
    <property type="entry name" value="p450"/>
    <property type="match status" value="1"/>
</dbReference>
<comment type="similarity">
    <text evidence="1">Belongs to the cytochrome P450 family.</text>
</comment>
<gene>
    <name evidence="2" type="ORF">GCM10022226_47560</name>
</gene>
<name>A0ABP7IMA0_9ACTN</name>
<dbReference type="RefSeq" id="WP_344944157.1">
    <property type="nucleotide sequence ID" value="NZ_BAAAZR010000017.1"/>
</dbReference>
<sequence length="391" mass="43742">MRPEINIFSADRYEQGVPWDQYAWLREHSPVHWHPDPGGPGFWAITRHEDVTHVSRHPELFSSQLKSSMLYELSPEGLSRNQLIMLNQDPPQHTATRSIVNRGFTPRMIGKLEDHIRVVCNELIDQLSGGTADFVGDIAAPLPLYVICELLGAPVEDRAKIFRWSNRLVGFDDPEFSSDDTTELFGLFEYGIQLGKARLIEPRDDIITKVVTGGEALSEAEVGMFVVMLAVAGNETTRNAATGGMLAFFDEPGEWERLLADRTLLRTVPDEVARYVSPVMAFRRTATRDTEIRGQAVAEGDKVIVYYNAANRDEAVFDRPDRFDIGRDPNPHVGFGGGGPHFCLGAHLARMELRVLFETLAERMPGIAPAGEARRLRSNFINGIKELPVTF</sequence>
<dbReference type="EMBL" id="BAAAZR010000017">
    <property type="protein sequence ID" value="GAA3821726.1"/>
    <property type="molecule type" value="Genomic_DNA"/>
</dbReference>
<dbReference type="InterPro" id="IPR036396">
    <property type="entry name" value="Cyt_P450_sf"/>
</dbReference>